<keyword evidence="1 2" id="KW-0732">Signal</keyword>
<feature type="domain" description="Outer membrane protein beta-barrel" evidence="3">
    <location>
        <begin position="6"/>
        <end position="160"/>
    </location>
</feature>
<dbReference type="Gene3D" id="2.40.160.20">
    <property type="match status" value="1"/>
</dbReference>
<dbReference type="InterPro" id="IPR011250">
    <property type="entry name" value="OMP/PagP_B-barrel"/>
</dbReference>
<dbReference type="InterPro" id="IPR027385">
    <property type="entry name" value="Beta-barrel_OMP"/>
</dbReference>
<organism evidence="4 5">
    <name type="scientific">Aliarcobacter butzleri L348</name>
    <dbReference type="NCBI Taxonomy" id="1447256"/>
    <lineage>
        <taxon>Bacteria</taxon>
        <taxon>Pseudomonadati</taxon>
        <taxon>Campylobacterota</taxon>
        <taxon>Epsilonproteobacteria</taxon>
        <taxon>Campylobacterales</taxon>
        <taxon>Arcobacteraceae</taxon>
        <taxon>Aliarcobacter</taxon>
    </lineage>
</organism>
<protein>
    <recommendedName>
        <fullName evidence="3">Outer membrane protein beta-barrel domain-containing protein</fullName>
    </recommendedName>
</protein>
<sequence>MMKKSLLAFSAVSLLSSIYANDFDTKVYVGATSGKLDGERYNQFGVGYTANTKFDNDILLGFGNSVYYGEVTSNRSATTVDLDLRVGYELLRDLTAYAIGTGVYQYYDNSSATGLGYGGSLEYKFTRNFALEGTYKTVDMEHNSHKYDYDTTNLAVKFSY</sequence>
<feature type="chain" id="PRO_5002579116" description="Outer membrane protein beta-barrel domain-containing protein" evidence="2">
    <location>
        <begin position="23"/>
        <end position="160"/>
    </location>
</feature>
<evidence type="ECO:0000313" key="4">
    <source>
        <dbReference type="EMBL" id="KLE02059.1"/>
    </source>
</evidence>
<dbReference type="Pfam" id="PF13505">
    <property type="entry name" value="OMP_b-brl"/>
    <property type="match status" value="1"/>
</dbReference>
<dbReference type="RefSeq" id="WP_004509786.1">
    <property type="nucleotide sequence ID" value="NZ_JAIQ01000038.1"/>
</dbReference>
<evidence type="ECO:0000256" key="2">
    <source>
        <dbReference type="SAM" id="SignalP"/>
    </source>
</evidence>
<accession>A0A0G9K684</accession>
<dbReference type="AlphaFoldDB" id="A0A0G9K684"/>
<dbReference type="PATRIC" id="fig|1447256.3.peg.287"/>
<proteinExistence type="predicted"/>
<feature type="signal peptide" evidence="2">
    <location>
        <begin position="1"/>
        <end position="22"/>
    </location>
</feature>
<reference evidence="4 5" key="1">
    <citation type="submission" date="2014-01" db="EMBL/GenBank/DDBJ databases">
        <title>Development of a Comparative Genomic Fingerprinting Assay for High Resolution Genotyping of Arcobacter butzleri.</title>
        <authorList>
            <person name="Webb A.L."/>
            <person name="Inglis G.D."/>
            <person name="Kruczkiewicz P."/>
            <person name="Selinger L.B."/>
            <person name="Taboada E.N."/>
        </authorList>
    </citation>
    <scope>NUCLEOTIDE SEQUENCE [LARGE SCALE GENOMIC DNA]</scope>
    <source>
        <strain evidence="4 5">L348</strain>
    </source>
</reference>
<evidence type="ECO:0000259" key="3">
    <source>
        <dbReference type="Pfam" id="PF13505"/>
    </source>
</evidence>
<dbReference type="GeneID" id="24305583"/>
<dbReference type="EMBL" id="JAIQ01000038">
    <property type="protein sequence ID" value="KLE02059.1"/>
    <property type="molecule type" value="Genomic_DNA"/>
</dbReference>
<gene>
    <name evidence="4" type="ORF">AA20_01490</name>
</gene>
<evidence type="ECO:0000313" key="5">
    <source>
        <dbReference type="Proteomes" id="UP000035514"/>
    </source>
</evidence>
<comment type="caution">
    <text evidence="4">The sequence shown here is derived from an EMBL/GenBank/DDBJ whole genome shotgun (WGS) entry which is preliminary data.</text>
</comment>
<dbReference type="SUPFAM" id="SSF56925">
    <property type="entry name" value="OMPA-like"/>
    <property type="match status" value="1"/>
</dbReference>
<dbReference type="Proteomes" id="UP000035514">
    <property type="component" value="Unassembled WGS sequence"/>
</dbReference>
<name>A0A0G9K684_9BACT</name>
<evidence type="ECO:0000256" key="1">
    <source>
        <dbReference type="ARBA" id="ARBA00022729"/>
    </source>
</evidence>